<organism evidence="1 2">
    <name type="scientific">Nesidiocoris tenuis</name>
    <dbReference type="NCBI Taxonomy" id="355587"/>
    <lineage>
        <taxon>Eukaryota</taxon>
        <taxon>Metazoa</taxon>
        <taxon>Ecdysozoa</taxon>
        <taxon>Arthropoda</taxon>
        <taxon>Hexapoda</taxon>
        <taxon>Insecta</taxon>
        <taxon>Pterygota</taxon>
        <taxon>Neoptera</taxon>
        <taxon>Paraneoptera</taxon>
        <taxon>Hemiptera</taxon>
        <taxon>Heteroptera</taxon>
        <taxon>Panheteroptera</taxon>
        <taxon>Cimicomorpha</taxon>
        <taxon>Miridae</taxon>
        <taxon>Dicyphina</taxon>
        <taxon>Nesidiocoris</taxon>
    </lineage>
</organism>
<dbReference type="Proteomes" id="UP001307889">
    <property type="component" value="Chromosome 12"/>
</dbReference>
<sequence length="68" mass="7800">MLHCREWRWQLQVLNIYVHGKPPPNLPFSKRDAGQISLSNGEELTEELALEEVTEELALELFPIESGP</sequence>
<evidence type="ECO:0000313" key="2">
    <source>
        <dbReference type="Proteomes" id="UP001307889"/>
    </source>
</evidence>
<reference evidence="1 2" key="1">
    <citation type="submission" date="2023-09" db="EMBL/GenBank/DDBJ databases">
        <title>Nesidiocoris tenuis whole genome shotgun sequence.</title>
        <authorList>
            <person name="Shibata T."/>
            <person name="Shimoda M."/>
            <person name="Kobayashi T."/>
            <person name="Uehara T."/>
        </authorList>
    </citation>
    <scope>NUCLEOTIDE SEQUENCE [LARGE SCALE GENOMIC DNA]</scope>
    <source>
        <strain evidence="1 2">Japan</strain>
    </source>
</reference>
<accession>A0ABN7B8L0</accession>
<evidence type="ECO:0000313" key="1">
    <source>
        <dbReference type="EMBL" id="BET00724.1"/>
    </source>
</evidence>
<name>A0ABN7B8L0_9HEMI</name>
<dbReference type="EMBL" id="AP028920">
    <property type="protein sequence ID" value="BET00724.1"/>
    <property type="molecule type" value="Genomic_DNA"/>
</dbReference>
<protein>
    <submittedName>
        <fullName evidence="1">Uncharacterized protein</fullName>
    </submittedName>
</protein>
<keyword evidence="2" id="KW-1185">Reference proteome</keyword>
<gene>
    <name evidence="1" type="ORF">NTJ_13540</name>
</gene>
<proteinExistence type="predicted"/>